<name>A0ABQ8IER5_9ROSI</name>
<dbReference type="Proteomes" id="UP000827721">
    <property type="component" value="Unassembled WGS sequence"/>
</dbReference>
<protein>
    <submittedName>
        <fullName evidence="2">Uncharacterized protein</fullName>
    </submittedName>
</protein>
<keyword evidence="3" id="KW-1185">Reference proteome</keyword>
<accession>A0ABQ8IER5</accession>
<organism evidence="2 3">
    <name type="scientific">Xanthoceras sorbifolium</name>
    <dbReference type="NCBI Taxonomy" id="99658"/>
    <lineage>
        <taxon>Eukaryota</taxon>
        <taxon>Viridiplantae</taxon>
        <taxon>Streptophyta</taxon>
        <taxon>Embryophyta</taxon>
        <taxon>Tracheophyta</taxon>
        <taxon>Spermatophyta</taxon>
        <taxon>Magnoliopsida</taxon>
        <taxon>eudicotyledons</taxon>
        <taxon>Gunneridae</taxon>
        <taxon>Pentapetalae</taxon>
        <taxon>rosids</taxon>
        <taxon>malvids</taxon>
        <taxon>Sapindales</taxon>
        <taxon>Sapindaceae</taxon>
        <taxon>Xanthoceroideae</taxon>
        <taxon>Xanthoceras</taxon>
    </lineage>
</organism>
<gene>
    <name evidence="2" type="ORF">JRO89_XS02G0055100</name>
</gene>
<dbReference type="PANTHER" id="PTHR38222:SF1">
    <property type="entry name" value="TFIIS N-TERMINAL DOMAIN-CONTAINING PROTEIN"/>
    <property type="match status" value="1"/>
</dbReference>
<evidence type="ECO:0000313" key="3">
    <source>
        <dbReference type="Proteomes" id="UP000827721"/>
    </source>
</evidence>
<dbReference type="PANTHER" id="PTHR38222">
    <property type="entry name" value="TFIIS N-TERMINAL DOMAIN-CONTAINING PROTEIN"/>
    <property type="match status" value="1"/>
</dbReference>
<evidence type="ECO:0000256" key="1">
    <source>
        <dbReference type="SAM" id="MobiDB-lite"/>
    </source>
</evidence>
<feature type="compositionally biased region" description="Low complexity" evidence="1">
    <location>
        <begin position="24"/>
        <end position="35"/>
    </location>
</feature>
<sequence length="81" mass="8561">MSGLVDRWTSELAKLREKGPTTLSNGSSPGNGESSQVGPVKEANLLSAGKLSSFVKEMRVNSLTLPYSEAAVSMLVECFSP</sequence>
<dbReference type="EMBL" id="JAFEMO010000002">
    <property type="protein sequence ID" value="KAH7575152.1"/>
    <property type="molecule type" value="Genomic_DNA"/>
</dbReference>
<reference evidence="2 3" key="1">
    <citation type="submission" date="2021-02" db="EMBL/GenBank/DDBJ databases">
        <title>Plant Genome Project.</title>
        <authorList>
            <person name="Zhang R.-G."/>
        </authorList>
    </citation>
    <scope>NUCLEOTIDE SEQUENCE [LARGE SCALE GENOMIC DNA]</scope>
    <source>
        <tissue evidence="2">Leaves</tissue>
    </source>
</reference>
<feature type="region of interest" description="Disordered" evidence="1">
    <location>
        <begin position="17"/>
        <end position="41"/>
    </location>
</feature>
<evidence type="ECO:0000313" key="2">
    <source>
        <dbReference type="EMBL" id="KAH7575152.1"/>
    </source>
</evidence>
<comment type="caution">
    <text evidence="2">The sequence shown here is derived from an EMBL/GenBank/DDBJ whole genome shotgun (WGS) entry which is preliminary data.</text>
</comment>
<proteinExistence type="predicted"/>